<comment type="caution">
    <text evidence="2">The sequence shown here is derived from an EMBL/GenBank/DDBJ whole genome shotgun (WGS) entry which is preliminary data.</text>
</comment>
<dbReference type="EMBL" id="MFJC01000041">
    <property type="protein sequence ID" value="OGG08892.1"/>
    <property type="molecule type" value="Genomic_DNA"/>
</dbReference>
<feature type="domain" description="SGNH hydrolase-type esterase" evidence="1">
    <location>
        <begin position="86"/>
        <end position="279"/>
    </location>
</feature>
<protein>
    <recommendedName>
        <fullName evidence="1">SGNH hydrolase-type esterase domain-containing protein</fullName>
    </recommendedName>
</protein>
<evidence type="ECO:0000313" key="2">
    <source>
        <dbReference type="EMBL" id="OGG08892.1"/>
    </source>
</evidence>
<dbReference type="CDD" id="cd00229">
    <property type="entry name" value="SGNH_hydrolase"/>
    <property type="match status" value="1"/>
</dbReference>
<dbReference type="STRING" id="1798373.A2154_04660"/>
<dbReference type="Gene3D" id="3.40.50.1110">
    <property type="entry name" value="SGNH hydrolase"/>
    <property type="match status" value="1"/>
</dbReference>
<dbReference type="Proteomes" id="UP000176854">
    <property type="component" value="Unassembled WGS sequence"/>
</dbReference>
<sequence>MDIILSLLALSVYAAEIIISPLPDQRPATVIQEIQQAPDKSFGTLLTFDPAAVEKSASGSGGTASESAVISESPQKPAKSQYTVALLGDSMVDTLGADFTELQTVLQSAYPAVKFTLLNYGVGATNIEYGLFRITNAYTYLDRQFPSLLSQNPDIVVVESFGYNPFPYDIGAMDQHWLYIARIIDTLRQNLPEVKIILLATIAPNSDVFADGVPDIHFDAQGKREHAIVVNRYLGNIVNFARSQNLPLADAYHDSLDGSGQGKLEFINAGDHIHYSPAGRTLVAQKIFNAINNNKLLE</sequence>
<evidence type="ECO:0000313" key="3">
    <source>
        <dbReference type="Proteomes" id="UP000176854"/>
    </source>
</evidence>
<organism evidence="2 3">
    <name type="scientific">Candidatus Gottesmanbacteria bacterium RBG_16_43_7</name>
    <dbReference type="NCBI Taxonomy" id="1798373"/>
    <lineage>
        <taxon>Bacteria</taxon>
        <taxon>Candidatus Gottesmaniibacteriota</taxon>
    </lineage>
</organism>
<evidence type="ECO:0000259" key="1">
    <source>
        <dbReference type="Pfam" id="PF13472"/>
    </source>
</evidence>
<dbReference type="AlphaFoldDB" id="A0A1F5Z9U6"/>
<dbReference type="SUPFAM" id="SSF52266">
    <property type="entry name" value="SGNH hydrolase"/>
    <property type="match status" value="1"/>
</dbReference>
<proteinExistence type="predicted"/>
<name>A0A1F5Z9U6_9BACT</name>
<dbReference type="Pfam" id="PF13472">
    <property type="entry name" value="Lipase_GDSL_2"/>
    <property type="match status" value="1"/>
</dbReference>
<dbReference type="InterPro" id="IPR036514">
    <property type="entry name" value="SGNH_hydro_sf"/>
</dbReference>
<dbReference type="InterPro" id="IPR013830">
    <property type="entry name" value="SGNH_hydro"/>
</dbReference>
<accession>A0A1F5Z9U6</accession>
<reference evidence="2 3" key="1">
    <citation type="journal article" date="2016" name="Nat. Commun.">
        <title>Thousands of microbial genomes shed light on interconnected biogeochemical processes in an aquifer system.</title>
        <authorList>
            <person name="Anantharaman K."/>
            <person name="Brown C.T."/>
            <person name="Hug L.A."/>
            <person name="Sharon I."/>
            <person name="Castelle C.J."/>
            <person name="Probst A.J."/>
            <person name="Thomas B.C."/>
            <person name="Singh A."/>
            <person name="Wilkins M.J."/>
            <person name="Karaoz U."/>
            <person name="Brodie E.L."/>
            <person name="Williams K.H."/>
            <person name="Hubbard S.S."/>
            <person name="Banfield J.F."/>
        </authorList>
    </citation>
    <scope>NUCLEOTIDE SEQUENCE [LARGE SCALE GENOMIC DNA]</scope>
</reference>
<gene>
    <name evidence="2" type="ORF">A2154_04660</name>
</gene>